<dbReference type="InterPro" id="IPR000312">
    <property type="entry name" value="Glycosyl_Trfase_fam3"/>
</dbReference>
<dbReference type="RefSeq" id="XP_066830942.1">
    <property type="nucleotide sequence ID" value="XM_066974178.1"/>
</dbReference>
<proteinExistence type="inferred from homology"/>
<dbReference type="Gene3D" id="3.40.1030.10">
    <property type="entry name" value="Nucleoside phosphorylase/phosphoribosyltransferase catalytic domain"/>
    <property type="match status" value="1"/>
</dbReference>
<keyword evidence="1" id="KW-0328">Glycosyltransferase</keyword>
<dbReference type="Proteomes" id="UP001497383">
    <property type="component" value="Chromosome 5"/>
</dbReference>
<evidence type="ECO:0000256" key="3">
    <source>
        <dbReference type="SAM" id="MobiDB-lite"/>
    </source>
</evidence>
<dbReference type="InterPro" id="IPR035902">
    <property type="entry name" value="Nuc_phospho_transferase"/>
</dbReference>
<dbReference type="NCBIfam" id="TIGR01245">
    <property type="entry name" value="trpD"/>
    <property type="match status" value="1"/>
</dbReference>
<organism evidence="6 7">
    <name type="scientific">Lodderomyces beijingensis</name>
    <dbReference type="NCBI Taxonomy" id="1775926"/>
    <lineage>
        <taxon>Eukaryota</taxon>
        <taxon>Fungi</taxon>
        <taxon>Dikarya</taxon>
        <taxon>Ascomycota</taxon>
        <taxon>Saccharomycotina</taxon>
        <taxon>Pichiomycetes</taxon>
        <taxon>Debaryomycetaceae</taxon>
        <taxon>Candida/Lodderomyces clade</taxon>
        <taxon>Lodderomyces</taxon>
    </lineage>
</organism>
<name>A0ABP0ZUE1_9ASCO</name>
<feature type="compositionally biased region" description="Polar residues" evidence="3">
    <location>
        <begin position="1"/>
        <end position="17"/>
    </location>
</feature>
<reference evidence="6 7" key="1">
    <citation type="submission" date="2024-03" db="EMBL/GenBank/DDBJ databases">
        <authorList>
            <person name="Brejova B."/>
        </authorList>
    </citation>
    <scope>NUCLEOTIDE SEQUENCE [LARGE SCALE GENOMIC DNA]</scope>
    <source>
        <strain evidence="6 7">CBS 14171</strain>
    </source>
</reference>
<sequence>MSKTIATTTTTKSNDASLDSAMPIPNPQTDRVLTPYIKLLLPTPPQLQPSDLSSVIRLIFQSRASEVQIASFLSLLRARGLDQDSSFIAAAVDAVLEFAETIQGHLVDERGYIDIVGTGGDGQNTFNVSTSSAIVAAGMGLPVCKHGGKASTSTSGSGDLLKSLGVELSRINVVTLPDIVQRSKFCYLFAPSFHPGMGIVANVRAQLGIPTIFNILGPLINPIPIQSRILGVYSEKLGESYARAASILARKSHIHKRTMVVFGECVLDEIAPSGYTKIWMVEEDGEIKADRICPKDFGLGEHELDAVRSGSPDQNAEWLGHILRQDKDEFKIVEGRTNHPIVDYILLNTAALAFVAGLSRDWAGGVELAKESIKSGKALEALQDLKDAIA</sequence>
<dbReference type="HAMAP" id="MF_00211">
    <property type="entry name" value="TrpD"/>
    <property type="match status" value="1"/>
</dbReference>
<feature type="region of interest" description="Disordered" evidence="3">
    <location>
        <begin position="1"/>
        <end position="26"/>
    </location>
</feature>
<keyword evidence="7" id="KW-1185">Reference proteome</keyword>
<feature type="domain" description="Glycosyl transferase family 3 N-terminal" evidence="5">
    <location>
        <begin position="36"/>
        <end position="99"/>
    </location>
</feature>
<feature type="domain" description="Glycosyl transferase family 3" evidence="4">
    <location>
        <begin position="112"/>
        <end position="379"/>
    </location>
</feature>
<dbReference type="PANTHER" id="PTHR43285">
    <property type="entry name" value="ANTHRANILATE PHOSPHORIBOSYLTRANSFERASE"/>
    <property type="match status" value="1"/>
</dbReference>
<evidence type="ECO:0000313" key="7">
    <source>
        <dbReference type="Proteomes" id="UP001497383"/>
    </source>
</evidence>
<dbReference type="Pfam" id="PF02885">
    <property type="entry name" value="Glycos_trans_3N"/>
    <property type="match status" value="1"/>
</dbReference>
<dbReference type="InterPro" id="IPR005940">
    <property type="entry name" value="Anthranilate_Pribosyl_Tfrase"/>
</dbReference>
<dbReference type="SUPFAM" id="SSF47648">
    <property type="entry name" value="Nucleoside phosphorylase/phosphoribosyltransferase N-terminal domain"/>
    <property type="match status" value="1"/>
</dbReference>
<evidence type="ECO:0000259" key="4">
    <source>
        <dbReference type="Pfam" id="PF00591"/>
    </source>
</evidence>
<dbReference type="SUPFAM" id="SSF52418">
    <property type="entry name" value="Nucleoside phosphorylase/phosphoribosyltransferase catalytic domain"/>
    <property type="match status" value="1"/>
</dbReference>
<evidence type="ECO:0000256" key="2">
    <source>
        <dbReference type="ARBA" id="ARBA00022679"/>
    </source>
</evidence>
<evidence type="ECO:0000259" key="5">
    <source>
        <dbReference type="Pfam" id="PF02885"/>
    </source>
</evidence>
<dbReference type="InterPro" id="IPR036320">
    <property type="entry name" value="Glycosyl_Trfase_fam3_N_dom_sf"/>
</dbReference>
<keyword evidence="2" id="KW-0808">Transferase</keyword>
<dbReference type="EMBL" id="OZ022409">
    <property type="protein sequence ID" value="CAK9439904.1"/>
    <property type="molecule type" value="Genomic_DNA"/>
</dbReference>
<accession>A0ABP0ZUE1</accession>
<dbReference type="PANTHER" id="PTHR43285:SF2">
    <property type="entry name" value="ANTHRANILATE PHOSPHORIBOSYLTRANSFERASE"/>
    <property type="match status" value="1"/>
</dbReference>
<protein>
    <recommendedName>
        <fullName evidence="8">Anthranilate phosphoribosyltransferase</fullName>
    </recommendedName>
</protein>
<evidence type="ECO:0008006" key="8">
    <source>
        <dbReference type="Google" id="ProtNLM"/>
    </source>
</evidence>
<evidence type="ECO:0000256" key="1">
    <source>
        <dbReference type="ARBA" id="ARBA00022676"/>
    </source>
</evidence>
<dbReference type="InterPro" id="IPR017459">
    <property type="entry name" value="Glycosyl_Trfase_fam3_N_dom"/>
</dbReference>
<evidence type="ECO:0000313" key="6">
    <source>
        <dbReference type="EMBL" id="CAK9439904.1"/>
    </source>
</evidence>
<gene>
    <name evidence="6" type="ORF">LODBEIA_P40040</name>
</gene>
<dbReference type="GeneID" id="92209200"/>
<dbReference type="Gene3D" id="1.20.970.10">
    <property type="entry name" value="Transferase, Pyrimidine Nucleoside Phosphorylase, Chain C"/>
    <property type="match status" value="1"/>
</dbReference>
<dbReference type="Pfam" id="PF00591">
    <property type="entry name" value="Glycos_transf_3"/>
    <property type="match status" value="1"/>
</dbReference>